<dbReference type="Pfam" id="PF01263">
    <property type="entry name" value="Aldose_epim"/>
    <property type="match status" value="1"/>
</dbReference>
<protein>
    <submittedName>
        <fullName evidence="1">Aldose 1-epimerase</fullName>
    </submittedName>
</protein>
<dbReference type="AlphaFoldDB" id="A0A3N5DKW1"/>
<accession>A0A3N5DKW1</accession>
<dbReference type="InterPro" id="IPR011013">
    <property type="entry name" value="Gal_mutarotase_sf_dom"/>
</dbReference>
<dbReference type="SUPFAM" id="SSF74650">
    <property type="entry name" value="Galactose mutarotase-like"/>
    <property type="match status" value="1"/>
</dbReference>
<reference evidence="1 2" key="1">
    <citation type="submission" date="2018-11" db="EMBL/GenBank/DDBJ databases">
        <title>Draft genome sequence of Buttiauxella warmboldiae CCUG 35512.</title>
        <authorList>
            <person name="Salva-Serra F."/>
            <person name="Marathe N."/>
            <person name="Moore E."/>
            <person name="Svensson L."/>
            <person name="Engstrom-Jakobsson H."/>
        </authorList>
    </citation>
    <scope>NUCLEOTIDE SEQUENCE [LARGE SCALE GENOMIC DNA]</scope>
    <source>
        <strain evidence="1 2">CCUG 35512</strain>
    </source>
</reference>
<dbReference type="GO" id="GO:0030246">
    <property type="term" value="F:carbohydrate binding"/>
    <property type="evidence" value="ECO:0007669"/>
    <property type="project" value="InterPro"/>
</dbReference>
<dbReference type="InterPro" id="IPR014718">
    <property type="entry name" value="GH-type_carb-bd"/>
</dbReference>
<dbReference type="OrthoDB" id="9808779at2"/>
<dbReference type="Proteomes" id="UP000268615">
    <property type="component" value="Unassembled WGS sequence"/>
</dbReference>
<keyword evidence="2" id="KW-1185">Reference proteome</keyword>
<proteinExistence type="predicted"/>
<name>A0A3N5DKW1_9ENTR</name>
<comment type="caution">
    <text evidence="1">The sequence shown here is derived from an EMBL/GenBank/DDBJ whole genome shotgun (WGS) entry which is preliminary data.</text>
</comment>
<dbReference type="RefSeq" id="WP_124023319.1">
    <property type="nucleotide sequence ID" value="NZ_RPOH01000021.1"/>
</dbReference>
<evidence type="ECO:0000313" key="1">
    <source>
        <dbReference type="EMBL" id="RPH29248.1"/>
    </source>
</evidence>
<dbReference type="GO" id="GO:0016853">
    <property type="term" value="F:isomerase activity"/>
    <property type="evidence" value="ECO:0007669"/>
    <property type="project" value="InterPro"/>
</dbReference>
<gene>
    <name evidence="1" type="ORF">EHN07_06245</name>
</gene>
<dbReference type="InterPro" id="IPR008183">
    <property type="entry name" value="Aldose_1/G6P_1-epimerase"/>
</dbReference>
<evidence type="ECO:0000313" key="2">
    <source>
        <dbReference type="Proteomes" id="UP000268615"/>
    </source>
</evidence>
<sequence length="298" mass="32756">MTPLISQSQGDLTLVLAPELGGAIAALRWRGYDILRPLPEEGELRANLSGCFPLVPYSNRIAQGRFLFQGQQVTLKKNFGDHPHPLHGNGWLSAWELTAQTADTVTLSLHHAAEGASFEDWPWPFKATQVFVLTDSGLQITLSISNLAGQSVPAGLGFHPYFANAADCEVQFIAQKVWLNNDDSLPASEVTTPECWNYEVFRRPLPATVDNCFTQWSGSAVVRWPQRKIQARVSSPDARNAVFFTPVAGKNFVAIEPVTHINNAIHLFPVDGKDQAMNLLAPGESLSITMHIEVSDDE</sequence>
<organism evidence="1 2">
    <name type="scientific">Buttiauxella warmboldiae</name>
    <dbReference type="NCBI Taxonomy" id="82993"/>
    <lineage>
        <taxon>Bacteria</taxon>
        <taxon>Pseudomonadati</taxon>
        <taxon>Pseudomonadota</taxon>
        <taxon>Gammaproteobacteria</taxon>
        <taxon>Enterobacterales</taxon>
        <taxon>Enterobacteriaceae</taxon>
        <taxon>Buttiauxella</taxon>
    </lineage>
</organism>
<dbReference type="GO" id="GO:0005975">
    <property type="term" value="P:carbohydrate metabolic process"/>
    <property type="evidence" value="ECO:0007669"/>
    <property type="project" value="InterPro"/>
</dbReference>
<dbReference type="EMBL" id="RPOH01000021">
    <property type="protein sequence ID" value="RPH29248.1"/>
    <property type="molecule type" value="Genomic_DNA"/>
</dbReference>
<dbReference type="CDD" id="cd09021">
    <property type="entry name" value="Aldose_epim_Ec_YphB"/>
    <property type="match status" value="1"/>
</dbReference>
<dbReference type="Gene3D" id="2.70.98.10">
    <property type="match status" value="1"/>
</dbReference>